<keyword evidence="2" id="KW-0963">Cytoplasm</keyword>
<dbReference type="InterPro" id="IPR029071">
    <property type="entry name" value="Ubiquitin-like_domsf"/>
</dbReference>
<reference evidence="7" key="1">
    <citation type="submission" date="2020-11" db="EMBL/GenBank/DDBJ databases">
        <authorList>
            <person name="Tran Van P."/>
        </authorList>
    </citation>
    <scope>NUCLEOTIDE SEQUENCE</scope>
</reference>
<dbReference type="GO" id="GO:0036435">
    <property type="term" value="F:K48-linked polyubiquitin modification-dependent protein binding"/>
    <property type="evidence" value="ECO:0007669"/>
    <property type="project" value="TreeGrafter"/>
</dbReference>
<dbReference type="SMART" id="SM00166">
    <property type="entry name" value="UBX"/>
    <property type="match status" value="1"/>
</dbReference>
<dbReference type="AlphaFoldDB" id="A0A7R9CTC7"/>
<dbReference type="PANTHER" id="PTHR46340:SF1">
    <property type="entry name" value="UBX DOMAIN-CONTAINING PROTEIN 1"/>
    <property type="match status" value="1"/>
</dbReference>
<dbReference type="GO" id="GO:1903094">
    <property type="term" value="P:negative regulation of protein K48-linked deubiquitination"/>
    <property type="evidence" value="ECO:0007669"/>
    <property type="project" value="TreeGrafter"/>
</dbReference>
<keyword evidence="3" id="KW-0863">Zinc-finger</keyword>
<evidence type="ECO:0008006" key="8">
    <source>
        <dbReference type="Google" id="ProtNLM"/>
    </source>
</evidence>
<evidence type="ECO:0000259" key="5">
    <source>
        <dbReference type="PROSITE" id="PS50033"/>
    </source>
</evidence>
<evidence type="ECO:0000313" key="7">
    <source>
        <dbReference type="EMBL" id="CAD7402164.1"/>
    </source>
</evidence>
<dbReference type="InterPro" id="IPR001012">
    <property type="entry name" value="UBX_dom"/>
</dbReference>
<evidence type="ECO:0000256" key="2">
    <source>
        <dbReference type="ARBA" id="ARBA00022490"/>
    </source>
</evidence>
<dbReference type="GO" id="GO:0005634">
    <property type="term" value="C:nucleus"/>
    <property type="evidence" value="ECO:0007669"/>
    <property type="project" value="TreeGrafter"/>
</dbReference>
<feature type="domain" description="C2H2-type" evidence="6">
    <location>
        <begin position="174"/>
        <end position="203"/>
    </location>
</feature>
<feature type="domain" description="UBX" evidence="5">
    <location>
        <begin position="326"/>
        <end position="404"/>
    </location>
</feature>
<organism evidence="7">
    <name type="scientific">Timema poppense</name>
    <name type="common">Walking stick</name>
    <dbReference type="NCBI Taxonomy" id="170557"/>
    <lineage>
        <taxon>Eukaryota</taxon>
        <taxon>Metazoa</taxon>
        <taxon>Ecdysozoa</taxon>
        <taxon>Arthropoda</taxon>
        <taxon>Hexapoda</taxon>
        <taxon>Insecta</taxon>
        <taxon>Pterygota</taxon>
        <taxon>Neoptera</taxon>
        <taxon>Polyneoptera</taxon>
        <taxon>Phasmatodea</taxon>
        <taxon>Timematodea</taxon>
        <taxon>Timematoidea</taxon>
        <taxon>Timematidae</taxon>
        <taxon>Timema</taxon>
    </lineage>
</organism>
<dbReference type="SUPFAM" id="SSF54236">
    <property type="entry name" value="Ubiquitin-like"/>
    <property type="match status" value="1"/>
</dbReference>
<dbReference type="EMBL" id="OD001514">
    <property type="protein sequence ID" value="CAD7402164.1"/>
    <property type="molecule type" value="Genomic_DNA"/>
</dbReference>
<feature type="region of interest" description="Disordered" evidence="4">
    <location>
        <begin position="196"/>
        <end position="240"/>
    </location>
</feature>
<dbReference type="Gene3D" id="3.10.20.90">
    <property type="entry name" value="Phosphatidylinositol 3-kinase Catalytic Subunit, Chain A, domain 1"/>
    <property type="match status" value="1"/>
</dbReference>
<dbReference type="PANTHER" id="PTHR46340">
    <property type="entry name" value="UBX DOMAIN-CONTAINING PROTEIN 1"/>
    <property type="match status" value="1"/>
</dbReference>
<sequence length="408" mass="46224">MIWRSRGKVSDFSAGGRGSILGPGTDLSDYQTLPSPLKQSPYHYTLAKPPPQYSRVGSNSNLPIFDSRVQHEISALDHAATEAGRSLIEKPEEPGAPWYIKRKQLLVYIVILARLTIGMSQSEIRSTGSSYLESRVVCRLLAHGEETSLPHPPQAVEATEQEGGEETVDVAKSIKCNDCGKLFATQLEVEFHAAKTNHSDFSESKEEKRPLSEEEKREQLRKLEDKMRQKRLEREEGEKKEALERERLRIKSGKEITAAKKKMEDEEMKKLLELRKREKLEEKMARQRVKDQIEQDKVARRAKFGGPKVEPPPPAVTQPSQPVVAKDYLQTRLQIRLTNGQALTQTFGSKEQLSAVRLFVEMNRTDGNDQFSLMTSFPKKIFSEEDYDKPLEVLGLVPSAVVIVSRQQ</sequence>
<dbReference type="PROSITE" id="PS50033">
    <property type="entry name" value="UBX"/>
    <property type="match status" value="1"/>
</dbReference>
<evidence type="ECO:0000256" key="1">
    <source>
        <dbReference type="ARBA" id="ARBA00004496"/>
    </source>
</evidence>
<dbReference type="InterPro" id="IPR013087">
    <property type="entry name" value="Znf_C2H2_type"/>
</dbReference>
<dbReference type="GO" id="GO:0031397">
    <property type="term" value="P:negative regulation of protein ubiquitination"/>
    <property type="evidence" value="ECO:0007669"/>
    <property type="project" value="TreeGrafter"/>
</dbReference>
<dbReference type="CDD" id="cd01772">
    <property type="entry name" value="UBX_UBXN1"/>
    <property type="match status" value="1"/>
</dbReference>
<dbReference type="PROSITE" id="PS00028">
    <property type="entry name" value="ZINC_FINGER_C2H2_1"/>
    <property type="match status" value="1"/>
</dbReference>
<evidence type="ECO:0000256" key="3">
    <source>
        <dbReference type="PROSITE-ProRule" id="PRU00042"/>
    </source>
</evidence>
<gene>
    <name evidence="7" type="ORF">TPSB3V08_LOCUS3454</name>
</gene>
<accession>A0A7R9CTC7</accession>
<dbReference type="GO" id="GO:0008270">
    <property type="term" value="F:zinc ion binding"/>
    <property type="evidence" value="ECO:0007669"/>
    <property type="project" value="UniProtKB-KW"/>
</dbReference>
<evidence type="ECO:0000259" key="6">
    <source>
        <dbReference type="PROSITE" id="PS50157"/>
    </source>
</evidence>
<name>A0A7R9CTC7_TIMPO</name>
<keyword evidence="3" id="KW-0479">Metal-binding</keyword>
<evidence type="ECO:0000256" key="4">
    <source>
        <dbReference type="SAM" id="MobiDB-lite"/>
    </source>
</evidence>
<dbReference type="GO" id="GO:0005737">
    <property type="term" value="C:cytoplasm"/>
    <property type="evidence" value="ECO:0007669"/>
    <property type="project" value="UniProtKB-SubCell"/>
</dbReference>
<proteinExistence type="predicted"/>
<dbReference type="PROSITE" id="PS50157">
    <property type="entry name" value="ZINC_FINGER_C2H2_2"/>
    <property type="match status" value="1"/>
</dbReference>
<keyword evidence="3" id="KW-0862">Zinc</keyword>
<dbReference type="GO" id="GO:0032435">
    <property type="term" value="P:negative regulation of proteasomal ubiquitin-dependent protein catabolic process"/>
    <property type="evidence" value="ECO:0007669"/>
    <property type="project" value="TreeGrafter"/>
</dbReference>
<protein>
    <recommendedName>
        <fullName evidence="8">UBX domain-containing protein 1</fullName>
    </recommendedName>
</protein>
<comment type="subcellular location">
    <subcellularLocation>
        <location evidence="1">Cytoplasm</location>
    </subcellularLocation>
</comment>
<dbReference type="Pfam" id="PF00789">
    <property type="entry name" value="UBX"/>
    <property type="match status" value="1"/>
</dbReference>
<feature type="region of interest" description="Disordered" evidence="4">
    <location>
        <begin position="146"/>
        <end position="166"/>
    </location>
</feature>